<gene>
    <name evidence="1 3" type="ORF">BDZ99DRAFT_516140</name>
</gene>
<dbReference type="Proteomes" id="UP000504636">
    <property type="component" value="Unplaced"/>
</dbReference>
<dbReference type="AlphaFoldDB" id="A0A6A6Z2T3"/>
<dbReference type="EMBL" id="MU003694">
    <property type="protein sequence ID" value="KAF2815416.1"/>
    <property type="molecule type" value="Genomic_DNA"/>
</dbReference>
<dbReference type="RefSeq" id="XP_033582380.1">
    <property type="nucleotide sequence ID" value="XM_033725045.1"/>
</dbReference>
<dbReference type="GeneID" id="54465938"/>
<evidence type="ECO:0000313" key="1">
    <source>
        <dbReference type="EMBL" id="KAF2815416.1"/>
    </source>
</evidence>
<accession>A0A6A6Z2T3</accession>
<evidence type="ECO:0000313" key="3">
    <source>
        <dbReference type="RefSeq" id="XP_033582380.1"/>
    </source>
</evidence>
<reference evidence="3" key="2">
    <citation type="submission" date="2020-04" db="EMBL/GenBank/DDBJ databases">
        <authorList>
            <consortium name="NCBI Genome Project"/>
        </authorList>
    </citation>
    <scope>NUCLEOTIDE SEQUENCE</scope>
    <source>
        <strain evidence="3">CBS 304.34</strain>
    </source>
</reference>
<proteinExistence type="predicted"/>
<reference evidence="3" key="3">
    <citation type="submission" date="2025-04" db="UniProtKB">
        <authorList>
            <consortium name="RefSeq"/>
        </authorList>
    </citation>
    <scope>IDENTIFICATION</scope>
    <source>
        <strain evidence="3">CBS 304.34</strain>
    </source>
</reference>
<keyword evidence="2" id="KW-1185">Reference proteome</keyword>
<reference evidence="1 3" key="1">
    <citation type="journal article" date="2020" name="Stud. Mycol.">
        <title>101 Dothideomycetes genomes: a test case for predicting lifestyles and emergence of pathogens.</title>
        <authorList>
            <person name="Haridas S."/>
            <person name="Albert R."/>
            <person name="Binder M."/>
            <person name="Bloem J."/>
            <person name="Labutti K."/>
            <person name="Salamov A."/>
            <person name="Andreopoulos B."/>
            <person name="Baker S."/>
            <person name="Barry K."/>
            <person name="Bills G."/>
            <person name="Bluhm B."/>
            <person name="Cannon C."/>
            <person name="Castanera R."/>
            <person name="Culley D."/>
            <person name="Daum C."/>
            <person name="Ezra D."/>
            <person name="Gonzalez J."/>
            <person name="Henrissat B."/>
            <person name="Kuo A."/>
            <person name="Liang C."/>
            <person name="Lipzen A."/>
            <person name="Lutzoni F."/>
            <person name="Magnuson J."/>
            <person name="Mondo S."/>
            <person name="Nolan M."/>
            <person name="Ohm R."/>
            <person name="Pangilinan J."/>
            <person name="Park H.-J."/>
            <person name="Ramirez L."/>
            <person name="Alfaro M."/>
            <person name="Sun H."/>
            <person name="Tritt A."/>
            <person name="Yoshinaga Y."/>
            <person name="Zwiers L.-H."/>
            <person name="Turgeon B."/>
            <person name="Goodwin S."/>
            <person name="Spatafora J."/>
            <person name="Crous P."/>
            <person name="Grigoriev I."/>
        </authorList>
    </citation>
    <scope>NUCLEOTIDE SEQUENCE</scope>
    <source>
        <strain evidence="1 3">CBS 304.34</strain>
    </source>
</reference>
<protein>
    <submittedName>
        <fullName evidence="1 3">Uncharacterized protein</fullName>
    </submittedName>
</protein>
<name>A0A6A6Z2T3_9PEZI</name>
<sequence length="194" mass="21915">MTRIIHDNNVSLREARLHPLRRLSAATPPLHWRLFCKALAQSLSEDKITAHEHGASECNDARENAKEVARLQLLWPQLFNLTVRLSKLGIDENARFVCFMLLISTCTLGDPFRRRKDAGIDSKCKEAPVATTEFDLRQQAGFTMEYQYLTACFTALGQRAKSGMIPTGHRYIVDLPRRHNVGTDLLPGFALLPT</sequence>
<organism evidence="1">
    <name type="scientific">Mytilinidion resinicola</name>
    <dbReference type="NCBI Taxonomy" id="574789"/>
    <lineage>
        <taxon>Eukaryota</taxon>
        <taxon>Fungi</taxon>
        <taxon>Dikarya</taxon>
        <taxon>Ascomycota</taxon>
        <taxon>Pezizomycotina</taxon>
        <taxon>Dothideomycetes</taxon>
        <taxon>Pleosporomycetidae</taxon>
        <taxon>Mytilinidiales</taxon>
        <taxon>Mytilinidiaceae</taxon>
        <taxon>Mytilinidion</taxon>
    </lineage>
</organism>
<evidence type="ECO:0000313" key="2">
    <source>
        <dbReference type="Proteomes" id="UP000504636"/>
    </source>
</evidence>